<keyword evidence="5 8" id="KW-0732">Signal</keyword>
<dbReference type="Gene3D" id="2.40.160.60">
    <property type="entry name" value="Outer membrane protein transport protein (OMPP1/FadL/TodX)"/>
    <property type="match status" value="1"/>
</dbReference>
<dbReference type="InterPro" id="IPR005017">
    <property type="entry name" value="OMPP1/FadL/TodX"/>
</dbReference>
<reference evidence="9 10" key="1">
    <citation type="submission" date="2019-03" db="EMBL/GenBank/DDBJ databases">
        <title>Genomic Encyclopedia of Type Strains, Phase IV (KMG-IV): sequencing the most valuable type-strain genomes for metagenomic binning, comparative biology and taxonomic classification.</title>
        <authorList>
            <person name="Goeker M."/>
        </authorList>
    </citation>
    <scope>NUCLEOTIDE SEQUENCE [LARGE SCALE GENOMIC DNA]</scope>
    <source>
        <strain evidence="9 10">DSM 103923</strain>
    </source>
</reference>
<evidence type="ECO:0000256" key="8">
    <source>
        <dbReference type="SAM" id="SignalP"/>
    </source>
</evidence>
<name>A0A4R3JZ19_9PROT</name>
<evidence type="ECO:0000313" key="9">
    <source>
        <dbReference type="EMBL" id="TCS72724.1"/>
    </source>
</evidence>
<dbReference type="SUPFAM" id="SSF56935">
    <property type="entry name" value="Porins"/>
    <property type="match status" value="1"/>
</dbReference>
<comment type="caution">
    <text evidence="9">The sequence shown here is derived from an EMBL/GenBank/DDBJ whole genome shotgun (WGS) entry which is preliminary data.</text>
</comment>
<dbReference type="Proteomes" id="UP000295135">
    <property type="component" value="Unassembled WGS sequence"/>
</dbReference>
<gene>
    <name evidence="9" type="ORF">EDC61_104140</name>
</gene>
<keyword evidence="10" id="KW-1185">Reference proteome</keyword>
<comment type="subcellular location">
    <subcellularLocation>
        <location evidence="1">Cell outer membrane</location>
        <topology evidence="1">Multi-pass membrane protein</topology>
    </subcellularLocation>
</comment>
<dbReference type="EMBL" id="SLZY01000004">
    <property type="protein sequence ID" value="TCS72724.1"/>
    <property type="molecule type" value="Genomic_DNA"/>
</dbReference>
<dbReference type="GO" id="GO:0009279">
    <property type="term" value="C:cell outer membrane"/>
    <property type="evidence" value="ECO:0007669"/>
    <property type="project" value="UniProtKB-SubCell"/>
</dbReference>
<comment type="similarity">
    <text evidence="2">Belongs to the OmpP1/FadL family.</text>
</comment>
<keyword evidence="7" id="KW-0998">Cell outer membrane</keyword>
<feature type="chain" id="PRO_5020382522" evidence="8">
    <location>
        <begin position="24"/>
        <end position="376"/>
    </location>
</feature>
<feature type="signal peptide" evidence="8">
    <location>
        <begin position="1"/>
        <end position="23"/>
    </location>
</feature>
<protein>
    <submittedName>
        <fullName evidence="9">Long-chain fatty acid transport protein</fullName>
    </submittedName>
</protein>
<evidence type="ECO:0000256" key="7">
    <source>
        <dbReference type="ARBA" id="ARBA00023237"/>
    </source>
</evidence>
<dbReference type="PANTHER" id="PTHR35093">
    <property type="entry name" value="OUTER MEMBRANE PROTEIN NMB0088-RELATED"/>
    <property type="match status" value="1"/>
</dbReference>
<evidence type="ECO:0000256" key="4">
    <source>
        <dbReference type="ARBA" id="ARBA00022692"/>
    </source>
</evidence>
<dbReference type="PANTHER" id="PTHR35093:SF8">
    <property type="entry name" value="OUTER MEMBRANE PROTEIN NMB0088-RELATED"/>
    <property type="match status" value="1"/>
</dbReference>
<keyword evidence="3" id="KW-1134">Transmembrane beta strand</keyword>
<keyword evidence="4" id="KW-0812">Transmembrane</keyword>
<dbReference type="GO" id="GO:0015483">
    <property type="term" value="F:long-chain fatty acid transporting porin activity"/>
    <property type="evidence" value="ECO:0007669"/>
    <property type="project" value="TreeGrafter"/>
</dbReference>
<dbReference type="OrthoDB" id="19849at2"/>
<evidence type="ECO:0000256" key="6">
    <source>
        <dbReference type="ARBA" id="ARBA00023136"/>
    </source>
</evidence>
<dbReference type="AlphaFoldDB" id="A0A4R3JZ19"/>
<evidence type="ECO:0000256" key="5">
    <source>
        <dbReference type="ARBA" id="ARBA00022729"/>
    </source>
</evidence>
<evidence type="ECO:0000313" key="10">
    <source>
        <dbReference type="Proteomes" id="UP000295135"/>
    </source>
</evidence>
<dbReference type="Pfam" id="PF03349">
    <property type="entry name" value="Toluene_X"/>
    <property type="match status" value="1"/>
</dbReference>
<sequence length="376" mass="39984">MYSNRLPAAALAAGLCLPGAAWATNGMLMEGYGPIATAMGGAAMAYDNGTAAMANNPATLGLMAEGSRFDIALGMIGPDVVASAPFGNSKGDAFYMPAFGYVSKRGQLAYGLGVYAQGGMGTEYPDGDMSQVGVGRVIFPAAYNVNERFSVGGSVDLVWAGMDIVAGGYGIDFKDGSDYTGAAKGYGLAWKLGFTYQLSPQFSVGGVYESAGNLGTLEDGGWKVKGFDMPPIAAVGAAWRPNDKWLLVADVKDVMWNSSMNTVTILNNGAVVAPFVQNWDDQIVLSFGAAYKFSEALTGRLGYNHADNPIPSQNMNYLWPAIVEDHYTFGLGYVLDKTSEFNFSLTYVPEAAQTGNGGVYVEHSQLNWQFMYSRQF</sequence>
<evidence type="ECO:0000256" key="1">
    <source>
        <dbReference type="ARBA" id="ARBA00004571"/>
    </source>
</evidence>
<evidence type="ECO:0000256" key="3">
    <source>
        <dbReference type="ARBA" id="ARBA00022452"/>
    </source>
</evidence>
<proteinExistence type="inferred from homology"/>
<organism evidence="9 10">
    <name type="scientific">Sulfuritortus calidifontis</name>
    <dbReference type="NCBI Taxonomy" id="1914471"/>
    <lineage>
        <taxon>Bacteria</taxon>
        <taxon>Pseudomonadati</taxon>
        <taxon>Pseudomonadota</taxon>
        <taxon>Betaproteobacteria</taxon>
        <taxon>Nitrosomonadales</taxon>
        <taxon>Thiobacillaceae</taxon>
        <taxon>Sulfuritortus</taxon>
    </lineage>
</organism>
<keyword evidence="6" id="KW-0472">Membrane</keyword>
<accession>A0A4R3JZ19</accession>
<evidence type="ECO:0000256" key="2">
    <source>
        <dbReference type="ARBA" id="ARBA00008163"/>
    </source>
</evidence>
<dbReference type="RefSeq" id="WP_126462555.1">
    <property type="nucleotide sequence ID" value="NZ_AP018721.1"/>
</dbReference>